<sequence length="76" mass="8249">MEILRGTLSLSPDSSTFFEVEKLTDLCIMLQCDIVSLPNEIQFTITATSISPTIIYLPISAMSILVSSTGLPPDEV</sequence>
<evidence type="ECO:0000313" key="1">
    <source>
        <dbReference type="EMBL" id="CAF3531241.1"/>
    </source>
</evidence>
<dbReference type="AlphaFoldDB" id="A0A820SG27"/>
<evidence type="ECO:0000313" key="2">
    <source>
        <dbReference type="EMBL" id="CAF3739907.1"/>
    </source>
</evidence>
<dbReference type="Proteomes" id="UP000663851">
    <property type="component" value="Unassembled WGS sequence"/>
</dbReference>
<reference evidence="3" key="1">
    <citation type="submission" date="2021-02" db="EMBL/GenBank/DDBJ databases">
        <authorList>
            <person name="Nowell W R."/>
        </authorList>
    </citation>
    <scope>NUCLEOTIDE SEQUENCE</scope>
</reference>
<evidence type="ECO:0000313" key="4">
    <source>
        <dbReference type="Proteomes" id="UP000663851"/>
    </source>
</evidence>
<gene>
    <name evidence="1" type="ORF">FME351_LOCUS18492</name>
    <name evidence="3" type="ORF">HFQ381_LOCUS23972</name>
    <name evidence="2" type="ORF">KIK155_LOCUS29082</name>
</gene>
<comment type="caution">
    <text evidence="3">The sequence shown here is derived from an EMBL/GenBank/DDBJ whole genome shotgun (WGS) entry which is preliminary data.</text>
</comment>
<dbReference type="EMBL" id="CAJNYV010005352">
    <property type="protein sequence ID" value="CAF3739907.1"/>
    <property type="molecule type" value="Genomic_DNA"/>
</dbReference>
<name>A0A820SG27_9BILA</name>
<organism evidence="3 4">
    <name type="scientific">Rotaria socialis</name>
    <dbReference type="NCBI Taxonomy" id="392032"/>
    <lineage>
        <taxon>Eukaryota</taxon>
        <taxon>Metazoa</taxon>
        <taxon>Spiralia</taxon>
        <taxon>Gnathifera</taxon>
        <taxon>Rotifera</taxon>
        <taxon>Eurotatoria</taxon>
        <taxon>Bdelloidea</taxon>
        <taxon>Philodinida</taxon>
        <taxon>Philodinidae</taxon>
        <taxon>Rotaria</taxon>
    </lineage>
</organism>
<proteinExistence type="predicted"/>
<dbReference type="EMBL" id="CAJOBO010002460">
    <property type="protein sequence ID" value="CAF4452182.1"/>
    <property type="molecule type" value="Genomic_DNA"/>
</dbReference>
<evidence type="ECO:0000313" key="3">
    <source>
        <dbReference type="EMBL" id="CAF4452182.1"/>
    </source>
</evidence>
<protein>
    <submittedName>
        <fullName evidence="3">Uncharacterized protein</fullName>
    </submittedName>
</protein>
<accession>A0A820SG27</accession>
<dbReference type="Proteomes" id="UP000663865">
    <property type="component" value="Unassembled WGS sequence"/>
</dbReference>
<dbReference type="EMBL" id="CAJNYU010002289">
    <property type="protein sequence ID" value="CAF3531241.1"/>
    <property type="molecule type" value="Genomic_DNA"/>
</dbReference>
<dbReference type="Proteomes" id="UP000663869">
    <property type="component" value="Unassembled WGS sequence"/>
</dbReference>